<dbReference type="AlphaFoldDB" id="A0A4Y9ZHE2"/>
<dbReference type="Pfam" id="PF00702">
    <property type="entry name" value="Hydrolase"/>
    <property type="match status" value="1"/>
</dbReference>
<dbReference type="SFLD" id="SFLDG01129">
    <property type="entry name" value="C1.5:_HAD__Beta-PGM__Phosphata"/>
    <property type="match status" value="1"/>
</dbReference>
<sequence length="236" mass="25823">MPTTTLHFDAILFDMDGTLIDSTAGVVGAWELFRETYPWIDVDDILSSSHGVRTVENLQRHCKVDDPVELENEAERFEKAIVTTSHDNGRKGIVMLLGVREIMNDLAPRREQPNQVWTICTSATRAYATLALETVGISLPDGIVFAEDVEKGKPQPDPYLLGAKRCGVKPENCLVVEDAPAGIRSGRAAGCKTLGLITSHSRQQMEECQPDFLVNNLSSVTVEATENGVNVSITVN</sequence>
<evidence type="ECO:0000313" key="1">
    <source>
        <dbReference type="EMBL" id="TFY72909.1"/>
    </source>
</evidence>
<dbReference type="STRING" id="205917.A0A4Y9ZHE2"/>
<reference evidence="1 2" key="1">
    <citation type="submission" date="2019-02" db="EMBL/GenBank/DDBJ databases">
        <title>Genome sequencing of the rare red list fungi Dentipellis fragilis.</title>
        <authorList>
            <person name="Buettner E."/>
            <person name="Kellner H."/>
        </authorList>
    </citation>
    <scope>NUCLEOTIDE SEQUENCE [LARGE SCALE GENOMIC DNA]</scope>
    <source>
        <strain evidence="1 2">DSM 105465</strain>
    </source>
</reference>
<accession>A0A4Y9ZHE2</accession>
<dbReference type="PANTHER" id="PTHR43481:SF4">
    <property type="entry name" value="GLYCEROL-1-PHOSPHATE PHOSPHOHYDROLASE 1-RELATED"/>
    <property type="match status" value="1"/>
</dbReference>
<dbReference type="InterPro" id="IPR036412">
    <property type="entry name" value="HAD-like_sf"/>
</dbReference>
<dbReference type="Proteomes" id="UP000298327">
    <property type="component" value="Unassembled WGS sequence"/>
</dbReference>
<dbReference type="GO" id="GO:0050308">
    <property type="term" value="F:sugar-phosphatase activity"/>
    <property type="evidence" value="ECO:0007669"/>
    <property type="project" value="TreeGrafter"/>
</dbReference>
<name>A0A4Y9ZHE2_9AGAM</name>
<keyword evidence="2" id="KW-1185">Reference proteome</keyword>
<comment type="caution">
    <text evidence="1">The sequence shown here is derived from an EMBL/GenBank/DDBJ whole genome shotgun (WGS) entry which is preliminary data.</text>
</comment>
<dbReference type="PANTHER" id="PTHR43481">
    <property type="entry name" value="FRUCTOSE-1-PHOSPHATE PHOSPHATASE"/>
    <property type="match status" value="1"/>
</dbReference>
<dbReference type="InterPro" id="IPR051806">
    <property type="entry name" value="HAD-like_SPP"/>
</dbReference>
<evidence type="ECO:0008006" key="3">
    <source>
        <dbReference type="Google" id="ProtNLM"/>
    </source>
</evidence>
<protein>
    <recommendedName>
        <fullName evidence="3">Phosphatase</fullName>
    </recommendedName>
</protein>
<dbReference type="Gene3D" id="3.40.50.1000">
    <property type="entry name" value="HAD superfamily/HAD-like"/>
    <property type="match status" value="1"/>
</dbReference>
<dbReference type="Gene3D" id="1.10.150.240">
    <property type="entry name" value="Putative phosphatase, domain 2"/>
    <property type="match status" value="1"/>
</dbReference>
<dbReference type="SFLD" id="SFLDG01135">
    <property type="entry name" value="C1.5.6:_HAD__Beta-PGM__Phospha"/>
    <property type="match status" value="1"/>
</dbReference>
<dbReference type="SFLD" id="SFLDS00003">
    <property type="entry name" value="Haloacid_Dehalogenase"/>
    <property type="match status" value="1"/>
</dbReference>
<proteinExistence type="predicted"/>
<dbReference type="EMBL" id="SEOQ01000002">
    <property type="protein sequence ID" value="TFY72909.1"/>
    <property type="molecule type" value="Genomic_DNA"/>
</dbReference>
<gene>
    <name evidence="1" type="ORF">EVG20_g100</name>
</gene>
<dbReference type="OrthoDB" id="40579at2759"/>
<dbReference type="InterPro" id="IPR023198">
    <property type="entry name" value="PGP-like_dom2"/>
</dbReference>
<dbReference type="InterPro" id="IPR023214">
    <property type="entry name" value="HAD_sf"/>
</dbReference>
<dbReference type="NCBIfam" id="TIGR01509">
    <property type="entry name" value="HAD-SF-IA-v3"/>
    <property type="match status" value="1"/>
</dbReference>
<organism evidence="1 2">
    <name type="scientific">Dentipellis fragilis</name>
    <dbReference type="NCBI Taxonomy" id="205917"/>
    <lineage>
        <taxon>Eukaryota</taxon>
        <taxon>Fungi</taxon>
        <taxon>Dikarya</taxon>
        <taxon>Basidiomycota</taxon>
        <taxon>Agaricomycotina</taxon>
        <taxon>Agaricomycetes</taxon>
        <taxon>Russulales</taxon>
        <taxon>Hericiaceae</taxon>
        <taxon>Dentipellis</taxon>
    </lineage>
</organism>
<dbReference type="SUPFAM" id="SSF56784">
    <property type="entry name" value="HAD-like"/>
    <property type="match status" value="1"/>
</dbReference>
<evidence type="ECO:0000313" key="2">
    <source>
        <dbReference type="Proteomes" id="UP000298327"/>
    </source>
</evidence>
<dbReference type="InterPro" id="IPR006439">
    <property type="entry name" value="HAD-SF_hydro_IA"/>
</dbReference>